<keyword evidence="5 9" id="KW-0479">Metal-binding</keyword>
<reference evidence="10" key="2">
    <citation type="submission" date="2024-06" db="EMBL/GenBank/DDBJ databases">
        <authorList>
            <person name="Petrova K.O."/>
            <person name="Toshchakov S.V."/>
            <person name="Boltjanskaja Y.V."/>
            <person name="Kevbrin V."/>
        </authorList>
    </citation>
    <scope>NUCLEOTIDE SEQUENCE</scope>
    <source>
        <strain evidence="10">Z-910T</strain>
    </source>
</reference>
<dbReference type="PANTHER" id="PTHR46986">
    <property type="entry name" value="ENDORIBONUCLEASE YBEY, CHLOROPLASTIC"/>
    <property type="match status" value="1"/>
</dbReference>
<dbReference type="Gene3D" id="3.40.390.30">
    <property type="entry name" value="Metalloproteases ('zincins'), catalytic domain"/>
    <property type="match status" value="1"/>
</dbReference>
<accession>A0AAU7VIL2</accession>
<dbReference type="AlphaFoldDB" id="A0AAU7VIL2"/>
<dbReference type="RefSeq" id="WP_350342486.1">
    <property type="nucleotide sequence ID" value="NZ_CP158367.1"/>
</dbReference>
<dbReference type="PANTHER" id="PTHR46986:SF1">
    <property type="entry name" value="ENDORIBONUCLEASE YBEY, CHLOROPLASTIC"/>
    <property type="match status" value="1"/>
</dbReference>
<reference evidence="10" key="1">
    <citation type="journal article" date="2013" name="Extremophiles">
        <title>Proteinivorax tanatarense gen. nov., sp. nov., an anaerobic, haloalkaliphilic, proteolytic bacterium isolated from a decaying algal bloom, and proposal of Proteinivoraceae fam. nov.</title>
        <authorList>
            <person name="Kevbrin V."/>
            <person name="Boltyanskaya Y."/>
            <person name="Zhilina T."/>
            <person name="Kolganova T."/>
            <person name="Lavrentjeva E."/>
            <person name="Kuznetsov B."/>
        </authorList>
    </citation>
    <scope>NUCLEOTIDE SEQUENCE</scope>
    <source>
        <strain evidence="10">Z-910T</strain>
    </source>
</reference>
<evidence type="ECO:0000256" key="7">
    <source>
        <dbReference type="ARBA" id="ARBA00022801"/>
    </source>
</evidence>
<dbReference type="GO" id="GO:0008270">
    <property type="term" value="F:zinc ion binding"/>
    <property type="evidence" value="ECO:0007669"/>
    <property type="project" value="UniProtKB-UniRule"/>
</dbReference>
<organism evidence="10">
    <name type="scientific">Proteinivorax tanatarense</name>
    <dbReference type="NCBI Taxonomy" id="1260629"/>
    <lineage>
        <taxon>Bacteria</taxon>
        <taxon>Bacillati</taxon>
        <taxon>Bacillota</taxon>
        <taxon>Clostridia</taxon>
        <taxon>Eubacteriales</taxon>
        <taxon>Proteinivoracaceae</taxon>
        <taxon>Proteinivorax</taxon>
    </lineage>
</organism>
<feature type="binding site" evidence="9">
    <location>
        <position position="111"/>
    </location>
    <ligand>
        <name>Zn(2+)</name>
        <dbReference type="ChEBI" id="CHEBI:29105"/>
        <note>catalytic</note>
    </ligand>
</feature>
<keyword evidence="2 9" id="KW-0690">Ribosome biogenesis</keyword>
<dbReference type="EMBL" id="CP158367">
    <property type="protein sequence ID" value="XBX73724.1"/>
    <property type="molecule type" value="Genomic_DNA"/>
</dbReference>
<comment type="similarity">
    <text evidence="1 9">Belongs to the endoribonuclease YbeY family.</text>
</comment>
<evidence type="ECO:0000256" key="6">
    <source>
        <dbReference type="ARBA" id="ARBA00022759"/>
    </source>
</evidence>
<keyword evidence="9" id="KW-0963">Cytoplasm</keyword>
<proteinExistence type="inferred from homology"/>
<dbReference type="HAMAP" id="MF_00009">
    <property type="entry name" value="Endoribonucl_YbeY"/>
    <property type="match status" value="1"/>
</dbReference>
<dbReference type="InterPro" id="IPR002036">
    <property type="entry name" value="YbeY"/>
</dbReference>
<name>A0AAU7VIL2_9FIRM</name>
<evidence type="ECO:0000256" key="5">
    <source>
        <dbReference type="ARBA" id="ARBA00022723"/>
    </source>
</evidence>
<comment type="subcellular location">
    <subcellularLocation>
        <location evidence="9">Cytoplasm</location>
    </subcellularLocation>
</comment>
<evidence type="ECO:0000256" key="1">
    <source>
        <dbReference type="ARBA" id="ARBA00010875"/>
    </source>
</evidence>
<feature type="binding site" evidence="9">
    <location>
        <position position="121"/>
    </location>
    <ligand>
        <name>Zn(2+)</name>
        <dbReference type="ChEBI" id="CHEBI:29105"/>
        <note>catalytic</note>
    </ligand>
</feature>
<dbReference type="NCBIfam" id="TIGR00043">
    <property type="entry name" value="rRNA maturation RNase YbeY"/>
    <property type="match status" value="1"/>
</dbReference>
<dbReference type="InterPro" id="IPR020549">
    <property type="entry name" value="YbeY_CS"/>
</dbReference>
<gene>
    <name evidence="9 10" type="primary">ybeY</name>
    <name evidence="10" type="ORF">PRVXT_001725</name>
</gene>
<dbReference type="EC" id="3.1.-.-" evidence="9"/>
<dbReference type="GO" id="GO:0004521">
    <property type="term" value="F:RNA endonuclease activity"/>
    <property type="evidence" value="ECO:0007669"/>
    <property type="project" value="UniProtKB-UniRule"/>
</dbReference>
<comment type="cofactor">
    <cofactor evidence="9">
        <name>Zn(2+)</name>
        <dbReference type="ChEBI" id="CHEBI:29105"/>
    </cofactor>
    <text evidence="9">Binds 1 zinc ion.</text>
</comment>
<evidence type="ECO:0000256" key="4">
    <source>
        <dbReference type="ARBA" id="ARBA00022722"/>
    </source>
</evidence>
<evidence type="ECO:0000256" key="3">
    <source>
        <dbReference type="ARBA" id="ARBA00022552"/>
    </source>
</evidence>
<dbReference type="PROSITE" id="PS01306">
    <property type="entry name" value="UPF0054"/>
    <property type="match status" value="1"/>
</dbReference>
<dbReference type="SUPFAM" id="SSF55486">
    <property type="entry name" value="Metalloproteases ('zincins'), catalytic domain"/>
    <property type="match status" value="1"/>
</dbReference>
<keyword evidence="8 9" id="KW-0862">Zinc</keyword>
<dbReference type="InterPro" id="IPR023091">
    <property type="entry name" value="MetalPrtase_cat_dom_sf_prd"/>
</dbReference>
<feature type="binding site" evidence="9">
    <location>
        <position position="115"/>
    </location>
    <ligand>
        <name>Zn(2+)</name>
        <dbReference type="ChEBI" id="CHEBI:29105"/>
        <note>catalytic</note>
    </ligand>
</feature>
<keyword evidence="3 9" id="KW-0698">rRNA processing</keyword>
<evidence type="ECO:0000313" key="10">
    <source>
        <dbReference type="EMBL" id="XBX73724.1"/>
    </source>
</evidence>
<keyword evidence="4 9" id="KW-0540">Nuclease</keyword>
<evidence type="ECO:0000256" key="2">
    <source>
        <dbReference type="ARBA" id="ARBA00022517"/>
    </source>
</evidence>
<dbReference type="GO" id="GO:0004222">
    <property type="term" value="F:metalloendopeptidase activity"/>
    <property type="evidence" value="ECO:0007669"/>
    <property type="project" value="InterPro"/>
</dbReference>
<evidence type="ECO:0000256" key="9">
    <source>
        <dbReference type="HAMAP-Rule" id="MF_00009"/>
    </source>
</evidence>
<keyword evidence="7 9" id="KW-0378">Hydrolase</keyword>
<dbReference type="GO" id="GO:0006364">
    <property type="term" value="P:rRNA processing"/>
    <property type="evidence" value="ECO:0007669"/>
    <property type="project" value="UniProtKB-UniRule"/>
</dbReference>
<dbReference type="GO" id="GO:0005737">
    <property type="term" value="C:cytoplasm"/>
    <property type="evidence" value="ECO:0007669"/>
    <property type="project" value="UniProtKB-SubCell"/>
</dbReference>
<keyword evidence="6 9" id="KW-0255">Endonuclease</keyword>
<protein>
    <recommendedName>
        <fullName evidence="9">Endoribonuclease YbeY</fullName>
        <ecNumber evidence="9">3.1.-.-</ecNumber>
    </recommendedName>
</protein>
<sequence>MIVSNIEALDELKIDITIEDYIIKACSIVSEMEKINDKEVNVIFVDNPFISNLNDKFRGKKTPTDVLSFPFDTGLEDEFLGEIYISIDKAKTQADEFGHSLNREIIFLVVHGLLHLIGYEHGEQANPMMREKEEKVLKELRLYRG</sequence>
<evidence type="ECO:0000256" key="8">
    <source>
        <dbReference type="ARBA" id="ARBA00022833"/>
    </source>
</evidence>
<dbReference type="Pfam" id="PF02130">
    <property type="entry name" value="YbeY"/>
    <property type="match status" value="1"/>
</dbReference>
<comment type="function">
    <text evidence="9">Single strand-specific metallo-endoribonuclease involved in late-stage 70S ribosome quality control and in maturation of the 3' terminus of the 16S rRNA.</text>
</comment>